<dbReference type="GO" id="GO:0005524">
    <property type="term" value="F:ATP binding"/>
    <property type="evidence" value="ECO:0007669"/>
    <property type="project" value="UniProtKB-KW"/>
</dbReference>
<dbReference type="InterPro" id="IPR001576">
    <property type="entry name" value="Phosphoglycerate_kinase"/>
</dbReference>
<evidence type="ECO:0000256" key="5">
    <source>
        <dbReference type="ARBA" id="ARBA00022777"/>
    </source>
</evidence>
<evidence type="ECO:0000256" key="3">
    <source>
        <dbReference type="ARBA" id="ARBA00022679"/>
    </source>
</evidence>
<dbReference type="Gene3D" id="3.40.50.1260">
    <property type="entry name" value="Phosphoglycerate kinase, N-terminal domain"/>
    <property type="match status" value="4"/>
</dbReference>
<reference evidence="8 9" key="1">
    <citation type="journal article" date="2016" name="Nat. Commun.">
        <title>Thousands of microbial genomes shed light on interconnected biogeochemical processes in an aquifer system.</title>
        <authorList>
            <person name="Anantharaman K."/>
            <person name="Brown C.T."/>
            <person name="Hug L.A."/>
            <person name="Sharon I."/>
            <person name="Castelle C.J."/>
            <person name="Probst A.J."/>
            <person name="Thomas B.C."/>
            <person name="Singh A."/>
            <person name="Wilkins M.J."/>
            <person name="Karaoz U."/>
            <person name="Brodie E.L."/>
            <person name="Williams K.H."/>
            <person name="Hubbard S.S."/>
            <person name="Banfield J.F."/>
        </authorList>
    </citation>
    <scope>NUCLEOTIDE SEQUENCE [LARGE SCALE GENOMIC DNA]</scope>
</reference>
<keyword evidence="5 7" id="KW-0418">Kinase</keyword>
<evidence type="ECO:0000256" key="6">
    <source>
        <dbReference type="ARBA" id="ARBA00022840"/>
    </source>
</evidence>
<dbReference type="PANTHER" id="PTHR11406">
    <property type="entry name" value="PHOSPHOGLYCERATE KINASE"/>
    <property type="match status" value="1"/>
</dbReference>
<sequence length="318" mass="34718">MRKLIEANIEPNTKVFVAADLDVVIKNGKILESYRLESLLPTLNFIIKAGATPVIGGHMGQPHGEYDEELSTKHLLPFFDENLGKHSFELLENLRFDKHEEENNLEYAKEIAHECLIYVNENFSTSHRKNASITQIPTFLPSYAGLHLQQEIETLEGLAKNPNRPLVAIVGGKKLESKIPAINKLINISDFVLVGGKLGLDWTGEIPQNLVLAQDYVDVSKDIGEETITLFKDKIKSAKTIVWAGPMGQFEDSRYTRGNSAVAEAIIDSGAFSIVGGGDTIAALDSLKLLDKMGFVSTGGGAMLELIATGTISGIEVL</sequence>
<comment type="similarity">
    <text evidence="7">Belongs to the phosphoglycerate kinase family.</text>
</comment>
<evidence type="ECO:0000256" key="4">
    <source>
        <dbReference type="ARBA" id="ARBA00022741"/>
    </source>
</evidence>
<accession>A0A1F4W0U4</accession>
<name>A0A1F4W0U4_UNCKA</name>
<dbReference type="PRINTS" id="PR00477">
    <property type="entry name" value="PHGLYCKINASE"/>
</dbReference>
<evidence type="ECO:0000313" key="9">
    <source>
        <dbReference type="Proteomes" id="UP000176614"/>
    </source>
</evidence>
<comment type="catalytic activity">
    <reaction evidence="1 7">
        <text>(2R)-3-phosphoglycerate + ATP = (2R)-3-phospho-glyceroyl phosphate + ADP</text>
        <dbReference type="Rhea" id="RHEA:14801"/>
        <dbReference type="ChEBI" id="CHEBI:30616"/>
        <dbReference type="ChEBI" id="CHEBI:57604"/>
        <dbReference type="ChEBI" id="CHEBI:58272"/>
        <dbReference type="ChEBI" id="CHEBI:456216"/>
        <dbReference type="EC" id="2.7.2.3"/>
    </reaction>
</comment>
<keyword evidence="3 7" id="KW-0808">Transferase</keyword>
<evidence type="ECO:0000313" key="8">
    <source>
        <dbReference type="EMBL" id="OGC62955.1"/>
    </source>
</evidence>
<keyword evidence="6" id="KW-0067">ATP-binding</keyword>
<dbReference type="EC" id="2.7.2.3" evidence="2 7"/>
<dbReference type="InterPro" id="IPR036043">
    <property type="entry name" value="Phosphoglycerate_kinase_sf"/>
</dbReference>
<evidence type="ECO:0000256" key="2">
    <source>
        <dbReference type="ARBA" id="ARBA00013061"/>
    </source>
</evidence>
<dbReference type="GO" id="GO:0005829">
    <property type="term" value="C:cytosol"/>
    <property type="evidence" value="ECO:0007669"/>
    <property type="project" value="TreeGrafter"/>
</dbReference>
<dbReference type="Proteomes" id="UP000176614">
    <property type="component" value="Unassembled WGS sequence"/>
</dbReference>
<protein>
    <recommendedName>
        <fullName evidence="2 7">Phosphoglycerate kinase</fullName>
        <ecNumber evidence="2 7">2.7.2.3</ecNumber>
    </recommendedName>
</protein>
<dbReference type="GO" id="GO:0006096">
    <property type="term" value="P:glycolytic process"/>
    <property type="evidence" value="ECO:0007669"/>
    <property type="project" value="InterPro"/>
</dbReference>
<dbReference type="PANTHER" id="PTHR11406:SF23">
    <property type="entry name" value="PHOSPHOGLYCERATE KINASE 1, CHLOROPLASTIC-RELATED"/>
    <property type="match status" value="1"/>
</dbReference>
<organism evidence="8 9">
    <name type="scientific">candidate division WWE3 bacterium RIFOXYA2_FULL_46_9</name>
    <dbReference type="NCBI Taxonomy" id="1802636"/>
    <lineage>
        <taxon>Bacteria</taxon>
        <taxon>Katanobacteria</taxon>
    </lineage>
</organism>
<comment type="caution">
    <text evidence="8">The sequence shown here is derived from an EMBL/GenBank/DDBJ whole genome shotgun (WGS) entry which is preliminary data.</text>
</comment>
<evidence type="ECO:0000256" key="7">
    <source>
        <dbReference type="RuleBase" id="RU000532"/>
    </source>
</evidence>
<dbReference type="EMBL" id="MEVT01000011">
    <property type="protein sequence ID" value="OGC62955.1"/>
    <property type="molecule type" value="Genomic_DNA"/>
</dbReference>
<dbReference type="GO" id="GO:0006094">
    <property type="term" value="P:gluconeogenesis"/>
    <property type="evidence" value="ECO:0007669"/>
    <property type="project" value="TreeGrafter"/>
</dbReference>
<dbReference type="GO" id="GO:0043531">
    <property type="term" value="F:ADP binding"/>
    <property type="evidence" value="ECO:0007669"/>
    <property type="project" value="TreeGrafter"/>
</dbReference>
<keyword evidence="4" id="KW-0547">Nucleotide-binding</keyword>
<dbReference type="AlphaFoldDB" id="A0A1F4W0U4"/>
<dbReference type="GO" id="GO:0004618">
    <property type="term" value="F:phosphoglycerate kinase activity"/>
    <property type="evidence" value="ECO:0007669"/>
    <property type="project" value="UniProtKB-EC"/>
</dbReference>
<proteinExistence type="inferred from homology"/>
<dbReference type="InterPro" id="IPR015824">
    <property type="entry name" value="Phosphoglycerate_kinase_N"/>
</dbReference>
<evidence type="ECO:0000256" key="1">
    <source>
        <dbReference type="ARBA" id="ARBA00000642"/>
    </source>
</evidence>
<dbReference type="Pfam" id="PF00162">
    <property type="entry name" value="PGK"/>
    <property type="match status" value="2"/>
</dbReference>
<gene>
    <name evidence="8" type="ORF">A2264_03690</name>
</gene>
<dbReference type="SUPFAM" id="SSF53748">
    <property type="entry name" value="Phosphoglycerate kinase"/>
    <property type="match status" value="1"/>
</dbReference>